<dbReference type="InterPro" id="IPR037053">
    <property type="entry name" value="Phage_tail_collar_dom_sf"/>
</dbReference>
<dbReference type="InterPro" id="IPR051934">
    <property type="entry name" value="Phage_Tail_Fiber_Structural"/>
</dbReference>
<name>A0ABX6JSP3_9GAMM</name>
<organism evidence="2 3">
    <name type="scientific">Proteus terrae subsp. cibarius</name>
    <dbReference type="NCBI Taxonomy" id="626774"/>
    <lineage>
        <taxon>Bacteria</taxon>
        <taxon>Pseudomonadati</taxon>
        <taxon>Pseudomonadota</taxon>
        <taxon>Gammaproteobacteria</taxon>
        <taxon>Enterobacterales</taxon>
        <taxon>Morganellaceae</taxon>
        <taxon>Proteus</taxon>
    </lineage>
</organism>
<dbReference type="Proteomes" id="UP000501338">
    <property type="component" value="Chromosome"/>
</dbReference>
<dbReference type="EMBL" id="CP047340">
    <property type="protein sequence ID" value="QIF92213.1"/>
    <property type="molecule type" value="Genomic_DNA"/>
</dbReference>
<reference evidence="2 3" key="1">
    <citation type="submission" date="2020-01" db="EMBL/GenBank/DDBJ databases">
        <title>The genomic epidemiology of tigecycline resistance gene tet(X) variants in a swine farm in China.</title>
        <authorList>
            <person name="Peng K."/>
            <person name="Li R."/>
        </authorList>
    </citation>
    <scope>NUCLEOTIDE SEQUENCE [LARGE SCALE GENOMIC DNA]</scope>
    <source>
        <strain evidence="2 3">ZF1</strain>
    </source>
</reference>
<dbReference type="Pfam" id="PF07484">
    <property type="entry name" value="Collar"/>
    <property type="match status" value="1"/>
</dbReference>
<dbReference type="Gene3D" id="3.90.1340.10">
    <property type="entry name" value="Phage tail collar domain"/>
    <property type="match status" value="1"/>
</dbReference>
<feature type="domain" description="Phage tail collar" evidence="1">
    <location>
        <begin position="155"/>
        <end position="200"/>
    </location>
</feature>
<dbReference type="PANTHER" id="PTHR35191:SF1">
    <property type="entry name" value="PROPHAGE SIDE TAIL FIBER PROTEIN HOMOLOG STFQ-RELATED"/>
    <property type="match status" value="1"/>
</dbReference>
<accession>A0ABX6JSP3</accession>
<keyword evidence="3" id="KW-1185">Reference proteome</keyword>
<evidence type="ECO:0000259" key="1">
    <source>
        <dbReference type="Pfam" id="PF07484"/>
    </source>
</evidence>
<dbReference type="InterPro" id="IPR011083">
    <property type="entry name" value="Phage_tail_collar_dom"/>
</dbReference>
<evidence type="ECO:0000313" key="3">
    <source>
        <dbReference type="Proteomes" id="UP000501338"/>
    </source>
</evidence>
<dbReference type="PANTHER" id="PTHR35191">
    <property type="entry name" value="PROPHAGE SIDE TAIL FIBER PROTEIN HOMOLOG STFQ-RELATED"/>
    <property type="match status" value="1"/>
</dbReference>
<protein>
    <recommendedName>
        <fullName evidence="1">Phage tail collar domain-containing protein</fullName>
    </recommendedName>
</protein>
<proteinExistence type="predicted"/>
<dbReference type="SUPFAM" id="SSF88874">
    <property type="entry name" value="Receptor-binding domain of short tail fibre protein gp12"/>
    <property type="match status" value="1"/>
</dbReference>
<evidence type="ECO:0000313" key="2">
    <source>
        <dbReference type="EMBL" id="QIF92213.1"/>
    </source>
</evidence>
<gene>
    <name evidence="2" type="ORF">GTH23_10025</name>
</gene>
<sequence length="286" mass="31343">MLYRELLGRWCSVEFQAKDGVVAYIGDSYTKAESNVNFQPKGNYQPSGNYALVGASYTKSESDGKFQLKGDYQKSGNYADKSSVSQQSFAGAISSPSSIIATSEVGTIALDTTRTKPVMLYRELLGRWCSVEFQAKDGVVAYIGDIENSELIPHPIPWSLPTAPSGYLICQGQTFNKATYPKLAIAYPSGRLPELRGEFIRGADAGRGVDVGREILSNQLGNSLLSTNLMEVDAPNFKQYKKVVEWIGNTGTNASTGYGIWQQIEDQNGNETRPRNIAFLYIVRAA</sequence>